<dbReference type="RefSeq" id="WP_304378387.1">
    <property type="nucleotide sequence ID" value="NZ_JAUOZU010000018.1"/>
</dbReference>
<feature type="region of interest" description="Disordered" evidence="1">
    <location>
        <begin position="77"/>
        <end position="102"/>
    </location>
</feature>
<evidence type="ECO:0008006" key="4">
    <source>
        <dbReference type="Google" id="ProtNLM"/>
    </source>
</evidence>
<accession>A0ABT8YSZ5</accession>
<feature type="compositionally biased region" description="Basic and acidic residues" evidence="1">
    <location>
        <begin position="86"/>
        <end position="102"/>
    </location>
</feature>
<reference evidence="2" key="1">
    <citation type="journal article" date="2015" name="Int. J. Syst. Evol. Microbiol.">
        <title>Rhizobium alvei sp. nov., isolated from a freshwater river.</title>
        <authorList>
            <person name="Sheu S.Y."/>
            <person name="Huang H.W."/>
            <person name="Young C.C."/>
            <person name="Chen W.M."/>
        </authorList>
    </citation>
    <scope>NUCLEOTIDE SEQUENCE</scope>
    <source>
        <strain evidence="2">TNR-22</strain>
    </source>
</reference>
<evidence type="ECO:0000256" key="1">
    <source>
        <dbReference type="SAM" id="MobiDB-lite"/>
    </source>
</evidence>
<feature type="region of interest" description="Disordered" evidence="1">
    <location>
        <begin position="1"/>
        <end position="22"/>
    </location>
</feature>
<comment type="caution">
    <text evidence="2">The sequence shown here is derived from an EMBL/GenBank/DDBJ whole genome shotgun (WGS) entry which is preliminary data.</text>
</comment>
<keyword evidence="3" id="KW-1185">Reference proteome</keyword>
<evidence type="ECO:0000313" key="3">
    <source>
        <dbReference type="Proteomes" id="UP001174932"/>
    </source>
</evidence>
<reference evidence="2" key="2">
    <citation type="submission" date="2023-07" db="EMBL/GenBank/DDBJ databases">
        <authorList>
            <person name="Shen H."/>
        </authorList>
    </citation>
    <scope>NUCLEOTIDE SEQUENCE</scope>
    <source>
        <strain evidence="2">TNR-22</strain>
    </source>
</reference>
<gene>
    <name evidence="2" type="ORF">Q4481_21100</name>
</gene>
<dbReference type="EMBL" id="JAUOZU010000018">
    <property type="protein sequence ID" value="MDO6966459.1"/>
    <property type="molecule type" value="Genomic_DNA"/>
</dbReference>
<dbReference type="Proteomes" id="UP001174932">
    <property type="component" value="Unassembled WGS sequence"/>
</dbReference>
<organism evidence="2 3">
    <name type="scientific">Rhizobium alvei</name>
    <dbReference type="NCBI Taxonomy" id="1132659"/>
    <lineage>
        <taxon>Bacteria</taxon>
        <taxon>Pseudomonadati</taxon>
        <taxon>Pseudomonadota</taxon>
        <taxon>Alphaproteobacteria</taxon>
        <taxon>Hyphomicrobiales</taxon>
        <taxon>Rhizobiaceae</taxon>
        <taxon>Rhizobium/Agrobacterium group</taxon>
        <taxon>Rhizobium</taxon>
    </lineage>
</organism>
<sequence length="102" mass="10652">MIRTVGNNGGTPIDPATRHAGKDAVANKIAKAETLGALKIRAGNGEGMPTRMEQSGASFSNFSAQLGLGEAILEGTGAQQTAETLSRLRSEARQQTKTDRDP</sequence>
<name>A0ABT8YSZ5_9HYPH</name>
<proteinExistence type="predicted"/>
<evidence type="ECO:0000313" key="2">
    <source>
        <dbReference type="EMBL" id="MDO6966459.1"/>
    </source>
</evidence>
<protein>
    <recommendedName>
        <fullName evidence="4">Conjugal transfer protein TraG</fullName>
    </recommendedName>
</protein>